<proteinExistence type="predicted"/>
<protein>
    <submittedName>
        <fullName evidence="2">AAA family ATPase</fullName>
    </submittedName>
</protein>
<evidence type="ECO:0000259" key="1">
    <source>
        <dbReference type="Pfam" id="PF13175"/>
    </source>
</evidence>
<dbReference type="EMBL" id="VZCX01000089">
    <property type="protein sequence ID" value="MQM96745.1"/>
    <property type="molecule type" value="Genomic_DNA"/>
</dbReference>
<name>A0A646FS48_9BACT</name>
<dbReference type="InterPro" id="IPR051396">
    <property type="entry name" value="Bact_Antivir_Def_Nuclease"/>
</dbReference>
<dbReference type="SUPFAM" id="SSF52540">
    <property type="entry name" value="P-loop containing nucleoside triphosphate hydrolases"/>
    <property type="match status" value="1"/>
</dbReference>
<dbReference type="Pfam" id="PF13175">
    <property type="entry name" value="AAA_15"/>
    <property type="match status" value="1"/>
</dbReference>
<gene>
    <name evidence="2" type="ORF">F7D96_10835</name>
</gene>
<reference evidence="2" key="1">
    <citation type="submission" date="2019-09" db="EMBL/GenBank/DDBJ databases">
        <title>Distinct polysaccharide growth profiles of human intestinal Prevotella copri isolates.</title>
        <authorList>
            <person name="Fehlner-Peach H."/>
            <person name="Magnabosco C."/>
            <person name="Raghavan V."/>
            <person name="Scher J.U."/>
            <person name="Tett A."/>
            <person name="Cox L.M."/>
            <person name="Gottsegen C."/>
            <person name="Watters A."/>
            <person name="Wiltshire- Gordon J.D."/>
            <person name="Segata N."/>
            <person name="Bonneau R."/>
            <person name="Littman D.R."/>
        </authorList>
    </citation>
    <scope>NUCLEOTIDE SEQUENCE</scope>
    <source>
        <strain evidence="2">IAQ1183</strain>
    </source>
</reference>
<dbReference type="PANTHER" id="PTHR43581">
    <property type="entry name" value="ATP/GTP PHOSPHATASE"/>
    <property type="match status" value="1"/>
</dbReference>
<sequence length="613" mass="72279">MKLIYCYIAHFRNIENQEVSLSDEFVCHYHDSKLLIEKQEKNPLMDYIYDNGFMSNLKIIVGKTGSGKTNFLQLIGMDEWRRIESDASDAYLLLYKMHDGNAFFAEEVGLGHKKRAYYFTYDFDKHVVLSTTPATKADKENTYIVNAFDRYAFANCPYEDERQEGVYHTDTFIPRIIAQYGKASISMECDFLKEYLSHFAEESIKRKASLVIKWNNWQNKIHSDLDEKLVKKEYWTYKDRAKEQKEKNLRSGQYDKPVQYDKKSTPKSRFIHDLMVDFAIYLRKWAEQVDYEFPEKYYRYAGMVYDLGVEDPRELPDGEKIGILKRIDWLCQYIDYHTDEETSNRGLVWQIGSDIRDFFHLLSKMDDKYFTDTEFSIPVMDIDISEKSVMGEVFERMEQYRPDEIGVFTKCLLPYHWTYVSSGEYQYAKIWGVLEEYGVKVKILTQGQKYSEAIQPNLILLLDEPENYMHPEMCRTFIRNLNVLLSKRDPNSELQVLISTHSPFMLSDVMASQVIKMNYDEYGRCIISKSERPYYAANVHSIMADGFFLKYTIGEQASIFLEDKFELLKSLVSRKSELSLSEKEELTMIRQLIPNIGDALIRHCFSMLLEKLQ</sequence>
<dbReference type="RefSeq" id="WP_153084379.1">
    <property type="nucleotide sequence ID" value="NZ_VZCX01000089.1"/>
</dbReference>
<organism evidence="2">
    <name type="scientific">Segatella copri</name>
    <dbReference type="NCBI Taxonomy" id="165179"/>
    <lineage>
        <taxon>Bacteria</taxon>
        <taxon>Pseudomonadati</taxon>
        <taxon>Bacteroidota</taxon>
        <taxon>Bacteroidia</taxon>
        <taxon>Bacteroidales</taxon>
        <taxon>Prevotellaceae</taxon>
        <taxon>Segatella</taxon>
    </lineage>
</organism>
<dbReference type="InterPro" id="IPR041685">
    <property type="entry name" value="AAA_GajA/Old/RecF-like"/>
</dbReference>
<evidence type="ECO:0000313" key="2">
    <source>
        <dbReference type="EMBL" id="MQM96745.1"/>
    </source>
</evidence>
<dbReference type="PANTHER" id="PTHR43581:SF2">
    <property type="entry name" value="EXCINUCLEASE ATPASE SUBUNIT"/>
    <property type="match status" value="1"/>
</dbReference>
<accession>A0A646FS48</accession>
<comment type="caution">
    <text evidence="2">The sequence shown here is derived from an EMBL/GenBank/DDBJ whole genome shotgun (WGS) entry which is preliminary data.</text>
</comment>
<dbReference type="InterPro" id="IPR027417">
    <property type="entry name" value="P-loop_NTPase"/>
</dbReference>
<dbReference type="Gene3D" id="3.40.50.300">
    <property type="entry name" value="P-loop containing nucleotide triphosphate hydrolases"/>
    <property type="match status" value="1"/>
</dbReference>
<feature type="domain" description="Endonuclease GajA/Old nuclease/RecF-like AAA" evidence="1">
    <location>
        <begin position="450"/>
        <end position="505"/>
    </location>
</feature>
<dbReference type="Proteomes" id="UP001193463">
    <property type="component" value="Unassembled WGS sequence"/>
</dbReference>
<dbReference type="AlphaFoldDB" id="A0A646FS48"/>